<dbReference type="Gene3D" id="3.40.50.620">
    <property type="entry name" value="HUPs"/>
    <property type="match status" value="1"/>
</dbReference>
<dbReference type="Pfam" id="PF01507">
    <property type="entry name" value="PAPS_reduct"/>
    <property type="match status" value="1"/>
</dbReference>
<organism evidence="2 3">
    <name type="scientific">Janthinobacterium lividum</name>
    <dbReference type="NCBI Taxonomy" id="29581"/>
    <lineage>
        <taxon>Bacteria</taxon>
        <taxon>Pseudomonadati</taxon>
        <taxon>Pseudomonadota</taxon>
        <taxon>Betaproteobacteria</taxon>
        <taxon>Burkholderiales</taxon>
        <taxon>Oxalobacteraceae</taxon>
        <taxon>Janthinobacterium</taxon>
    </lineage>
</organism>
<dbReference type="PANTHER" id="PTHR43196">
    <property type="entry name" value="SULFATE ADENYLYLTRANSFERASE SUBUNIT 2"/>
    <property type="match status" value="1"/>
</dbReference>
<sequence length="330" mass="36700">MSLIHLISLSGGKDSTATAILALEQYGMAACRFVMADTGNEHESTLEYALDYLPAALGINVNVVRADFADEFATKRANLARIAAGEPESAVYGKRKFMYHWTAEAAQRALELLHPTGNPYLDLRMVRGGFPSRKRQFCTEYLKTKPLTEFAMELIDHECDAIWSWQGVRIDESQSRRERLQGTGACVKHFEVVGGGLFTYRPILRWNVCDVFEAHRLAGIEPNPLYKQGMSRVGCMPCINCSKGALHEVSRRFPEHIARIAEWEALVSEVCRPRSPVSFFHMGTKAHAGQASTIESVVEWSKTSRGGKQFSLLTALDEPTACSSAYGLCE</sequence>
<dbReference type="RefSeq" id="WP_071077708.1">
    <property type="nucleotide sequence ID" value="NZ_LFKP01000008.1"/>
</dbReference>
<dbReference type="EMBL" id="LFKP01000008">
    <property type="protein sequence ID" value="OHV96213.1"/>
    <property type="molecule type" value="Genomic_DNA"/>
</dbReference>
<name>A0A1S1UAR2_9BURK</name>
<evidence type="ECO:0000313" key="3">
    <source>
        <dbReference type="Proteomes" id="UP000179840"/>
    </source>
</evidence>
<dbReference type="InterPro" id="IPR014729">
    <property type="entry name" value="Rossmann-like_a/b/a_fold"/>
</dbReference>
<gene>
    <name evidence="2" type="ORF">AKG95_15570</name>
</gene>
<reference evidence="2 3" key="1">
    <citation type="submission" date="2015-06" db="EMBL/GenBank/DDBJ databases">
        <title>Draft genome sequencing of a biphenyl-degrading bacterium, Janthinobacterium lividum MEG1.</title>
        <authorList>
            <person name="Shimodaira J."/>
            <person name="Hatta T."/>
        </authorList>
    </citation>
    <scope>NUCLEOTIDE SEQUENCE [LARGE SCALE GENOMIC DNA]</scope>
    <source>
        <strain evidence="2 3">MEG1</strain>
    </source>
</reference>
<proteinExistence type="predicted"/>
<dbReference type="Proteomes" id="UP000179840">
    <property type="component" value="Unassembled WGS sequence"/>
</dbReference>
<feature type="domain" description="Phosphoadenosine phosphosulphate reductase" evidence="1">
    <location>
        <begin position="135"/>
        <end position="240"/>
    </location>
</feature>
<comment type="caution">
    <text evidence="2">The sequence shown here is derived from an EMBL/GenBank/DDBJ whole genome shotgun (WGS) entry which is preliminary data.</text>
</comment>
<dbReference type="GO" id="GO:0003824">
    <property type="term" value="F:catalytic activity"/>
    <property type="evidence" value="ECO:0007669"/>
    <property type="project" value="InterPro"/>
</dbReference>
<accession>A0A1S1UAR2</accession>
<dbReference type="PANTHER" id="PTHR43196:SF2">
    <property type="entry name" value="PHOSPHOADENOSINE PHOSPHOSULFATE REDUCTASE"/>
    <property type="match status" value="1"/>
</dbReference>
<dbReference type="SUPFAM" id="SSF52402">
    <property type="entry name" value="Adenine nucleotide alpha hydrolases-like"/>
    <property type="match status" value="1"/>
</dbReference>
<protein>
    <recommendedName>
        <fullName evidence="1">Phosphoadenosine phosphosulphate reductase domain-containing protein</fullName>
    </recommendedName>
</protein>
<dbReference type="AlphaFoldDB" id="A0A1S1UAR2"/>
<evidence type="ECO:0000259" key="1">
    <source>
        <dbReference type="Pfam" id="PF01507"/>
    </source>
</evidence>
<evidence type="ECO:0000313" key="2">
    <source>
        <dbReference type="EMBL" id="OHV96213.1"/>
    </source>
</evidence>
<dbReference type="InterPro" id="IPR050128">
    <property type="entry name" value="Sulfate_adenylyltrnsfr_sub2"/>
</dbReference>
<dbReference type="InterPro" id="IPR002500">
    <property type="entry name" value="PAPS_reduct_dom"/>
</dbReference>